<gene>
    <name evidence="3" type="ORF">N868_09140</name>
</gene>
<dbReference type="InterPro" id="IPR051325">
    <property type="entry name" value="Nudix_hydrolase_domain"/>
</dbReference>
<dbReference type="Pfam" id="PF00293">
    <property type="entry name" value="NUDIX"/>
    <property type="match status" value="1"/>
</dbReference>
<dbReference type="PROSITE" id="PS00893">
    <property type="entry name" value="NUDIX_BOX"/>
    <property type="match status" value="1"/>
</dbReference>
<reference evidence="3 4" key="1">
    <citation type="submission" date="2013-08" db="EMBL/GenBank/DDBJ databases">
        <title>Genome sequencing of Cellulomonas carbonis T26.</title>
        <authorList>
            <person name="Chen F."/>
            <person name="Li Y."/>
            <person name="Wang G."/>
        </authorList>
    </citation>
    <scope>NUCLEOTIDE SEQUENCE [LARGE SCALE GENOMIC DNA]</scope>
    <source>
        <strain evidence="3 4">T26</strain>
    </source>
</reference>
<dbReference type="CDD" id="cd07040">
    <property type="entry name" value="HP"/>
    <property type="match status" value="1"/>
</dbReference>
<dbReference type="GO" id="GO:0006167">
    <property type="term" value="P:AMP biosynthetic process"/>
    <property type="evidence" value="ECO:0007669"/>
    <property type="project" value="TreeGrafter"/>
</dbReference>
<dbReference type="Gene3D" id="3.90.79.10">
    <property type="entry name" value="Nucleoside Triphosphate Pyrophosphohydrolase"/>
    <property type="match status" value="1"/>
</dbReference>
<dbReference type="PANTHER" id="PTHR21340:SF0">
    <property type="entry name" value="BIS(5'-NUCLEOSYL)-TETRAPHOSPHATASE [ASYMMETRICAL]"/>
    <property type="match status" value="1"/>
</dbReference>
<dbReference type="PROSITE" id="PS51462">
    <property type="entry name" value="NUDIX"/>
    <property type="match status" value="1"/>
</dbReference>
<dbReference type="CDD" id="cd03673">
    <property type="entry name" value="NUDIX_Ap6A_hydrolase"/>
    <property type="match status" value="1"/>
</dbReference>
<comment type="caution">
    <text evidence="3">The sequence shown here is derived from an EMBL/GenBank/DDBJ whole genome shotgun (WGS) entry which is preliminary data.</text>
</comment>
<dbReference type="InterPro" id="IPR029033">
    <property type="entry name" value="His_PPase_superfam"/>
</dbReference>
<dbReference type="SMART" id="SM00855">
    <property type="entry name" value="PGAM"/>
    <property type="match status" value="1"/>
</dbReference>
<keyword evidence="4" id="KW-1185">Reference proteome</keyword>
<evidence type="ECO:0000256" key="1">
    <source>
        <dbReference type="ARBA" id="ARBA00022801"/>
    </source>
</evidence>
<keyword evidence="1 3" id="KW-0378">Hydrolase</keyword>
<dbReference type="InterPro" id="IPR000086">
    <property type="entry name" value="NUDIX_hydrolase_dom"/>
</dbReference>
<dbReference type="OrthoDB" id="4287477at2"/>
<dbReference type="AlphaFoldDB" id="A0A0A0BU42"/>
<evidence type="ECO:0000313" key="4">
    <source>
        <dbReference type="Proteomes" id="UP000029839"/>
    </source>
</evidence>
<dbReference type="GO" id="GO:0006754">
    <property type="term" value="P:ATP biosynthetic process"/>
    <property type="evidence" value="ECO:0007669"/>
    <property type="project" value="TreeGrafter"/>
</dbReference>
<evidence type="ECO:0000313" key="3">
    <source>
        <dbReference type="EMBL" id="KGM11490.1"/>
    </source>
</evidence>
<accession>A0A0A0BU42</accession>
<dbReference type="Pfam" id="PF00300">
    <property type="entry name" value="His_Phos_1"/>
    <property type="match status" value="1"/>
</dbReference>
<dbReference type="Proteomes" id="UP000029839">
    <property type="component" value="Unassembled WGS sequence"/>
</dbReference>
<dbReference type="EMBL" id="AXCY01000020">
    <property type="protein sequence ID" value="KGM11490.1"/>
    <property type="molecule type" value="Genomic_DNA"/>
</dbReference>
<name>A0A0A0BU42_9CELL</name>
<dbReference type="InterPro" id="IPR020084">
    <property type="entry name" value="NUDIX_hydrolase_CS"/>
</dbReference>
<sequence length="327" mass="35557">MTASTEDRPGTVQAAGALVWRERDGRIELPLVHRPRYQDWSWPKGKLDPGELLPTAAVREVCEEIGEAVVLGVALPSIAYRTSDGKGKRVHYWAARLTGPDDGAALSVRGSVSPAPESEIDEVLWVTPTAAADLLTRRADRLPLERLMWLRERDRLATNAVVVARHGRAQRRSAWKGGEETRPLTGQGRTQAAAMVPVLSAFGVGEVVSSPWERCLRTVTPYAERTGLPVRTVDALTEAAFKEDPAKAAAVVDDLLQNPRGVVVSTHRPVLQSVVDTVNEATRRWTFGSLPTKDPWLKTGEMLVCHVSDGASPRVVAVERHRGAAGG</sequence>
<dbReference type="InterPro" id="IPR015797">
    <property type="entry name" value="NUDIX_hydrolase-like_dom_sf"/>
</dbReference>
<dbReference type="Gene3D" id="3.40.50.1240">
    <property type="entry name" value="Phosphoglycerate mutase-like"/>
    <property type="match status" value="1"/>
</dbReference>
<dbReference type="SUPFAM" id="SSF55811">
    <property type="entry name" value="Nudix"/>
    <property type="match status" value="1"/>
</dbReference>
<dbReference type="GO" id="GO:0004081">
    <property type="term" value="F:bis(5'-nucleosyl)-tetraphosphatase (asymmetrical) activity"/>
    <property type="evidence" value="ECO:0007669"/>
    <property type="project" value="TreeGrafter"/>
</dbReference>
<dbReference type="SUPFAM" id="SSF53254">
    <property type="entry name" value="Phosphoglycerate mutase-like"/>
    <property type="match status" value="1"/>
</dbReference>
<dbReference type="InterPro" id="IPR013078">
    <property type="entry name" value="His_Pase_superF_clade-1"/>
</dbReference>
<proteinExistence type="predicted"/>
<dbReference type="RefSeq" id="WP_043604638.1">
    <property type="nucleotide sequence ID" value="NZ_AXCY01000020.1"/>
</dbReference>
<dbReference type="PANTHER" id="PTHR21340">
    <property type="entry name" value="DIADENOSINE 5,5-P1,P4-TETRAPHOSPHATE PYROPHOSPHOHYDROLASE MUTT"/>
    <property type="match status" value="1"/>
</dbReference>
<reference evidence="3 4" key="2">
    <citation type="journal article" date="2015" name="Stand. Genomic Sci.">
        <title>Draft genome sequence of Cellulomonas carbonis T26(T) and comparative analysis of six Cellulomonas genomes.</title>
        <authorList>
            <person name="Zhuang W."/>
            <person name="Zhang S."/>
            <person name="Xia X."/>
            <person name="Wang G."/>
        </authorList>
    </citation>
    <scope>NUCLEOTIDE SEQUENCE [LARGE SCALE GENOMIC DNA]</scope>
    <source>
        <strain evidence="3 4">T26</strain>
    </source>
</reference>
<evidence type="ECO:0000259" key="2">
    <source>
        <dbReference type="PROSITE" id="PS51462"/>
    </source>
</evidence>
<organism evidence="3 4">
    <name type="scientific">Cellulomonas carbonis T26</name>
    <dbReference type="NCBI Taxonomy" id="947969"/>
    <lineage>
        <taxon>Bacteria</taxon>
        <taxon>Bacillati</taxon>
        <taxon>Actinomycetota</taxon>
        <taxon>Actinomycetes</taxon>
        <taxon>Micrococcales</taxon>
        <taxon>Cellulomonadaceae</taxon>
        <taxon>Cellulomonas</taxon>
    </lineage>
</organism>
<protein>
    <submittedName>
        <fullName evidence="3">NUDIX hydrolase</fullName>
    </submittedName>
</protein>
<feature type="domain" description="Nudix hydrolase" evidence="2">
    <location>
        <begin position="10"/>
        <end position="149"/>
    </location>
</feature>